<name>F1Z9V3_9SPHN</name>
<dbReference type="Pfam" id="PF14559">
    <property type="entry name" value="TPR_19"/>
    <property type="match status" value="1"/>
</dbReference>
<sequence>MARLRELLVAGKYQAALDTVEPLLVDYPSNRDLLMIAAGALRHLRRTQEALATLDRLAAIQPNFSQMLQERGLCHVALRNAPEAIAALNAAVAINPNLPMAWHMLGGLSRMTGDQAGAALAERHGAHLASLPPPVLRAKSLFSDGEMDAAERMIRDFLLAHGDHPEAMRLLAQIGFVRGVHDDAELLFAGVLALVPDHHDARGEYVQTLIARHKFSEARKALAPLLERDPANHAHRIQAATIAVGLGENDAAINLYRAMLADLVPTDDGARLLRADLCLWLGHALKTVGQVPEAVEAYRDAARERPDFGDAWWSLANLKTYRFTDEEIATIAREEALESTAPIDRIHLAFALGKALEDRKDPAGSWAAYTRGNAAQRAQSTYRPEIFETNTREQKRVCTPAFFAARTGWGDPSPDPIFVLGLPRAGSTLIEQILASHSQVEGTQELPDIQHIVHDLHGRELNFDNPRYPGVLPEVDMETARRFGERYIADTRPYRALGRPFFIDKMPNNFRHIGLIHLILPKARIIDARRNPMDCCFSNLKQLFAQGQEFTYSIEDIARYYRTYLDLMRHWDAVLPGKVLRLVNEDLIADPEGQIRRLLDHCGLPFEEGCLNFHQTRRSVRTPSSEQVRRPISRDGIDQWRPYEQWLEPLRDALGDALDTWRD</sequence>
<reference evidence="2 3" key="1">
    <citation type="journal article" date="2012" name="J. Bacteriol.">
        <title>Draft Genome Sequence of Novosphingobium nitrogenifigens Y88T.</title>
        <authorList>
            <person name="Strabala T.J."/>
            <person name="Macdonald L."/>
            <person name="Liu V."/>
            <person name="Smit A.M."/>
        </authorList>
    </citation>
    <scope>NUCLEOTIDE SEQUENCE [LARGE SCALE GENOMIC DNA]</scope>
    <source>
        <strain evidence="2 3">DSM 19370</strain>
    </source>
</reference>
<dbReference type="AlphaFoldDB" id="F1Z9V3"/>
<accession>F1Z9V3</accession>
<dbReference type="EMBL" id="AEWJ01000041">
    <property type="protein sequence ID" value="EGD58639.1"/>
    <property type="molecule type" value="Genomic_DNA"/>
</dbReference>
<proteinExistence type="predicted"/>
<dbReference type="InterPro" id="IPR019734">
    <property type="entry name" value="TPR_rpt"/>
</dbReference>
<dbReference type="Pfam" id="PF13432">
    <property type="entry name" value="TPR_16"/>
    <property type="match status" value="2"/>
</dbReference>
<dbReference type="GO" id="GO:0008476">
    <property type="term" value="F:protein-tyrosine sulfotransferase activity"/>
    <property type="evidence" value="ECO:0007669"/>
    <property type="project" value="InterPro"/>
</dbReference>
<comment type="caution">
    <text evidence="2">The sequence shown here is derived from an EMBL/GenBank/DDBJ whole genome shotgun (WGS) entry which is preliminary data.</text>
</comment>
<dbReference type="Pfam" id="PF13469">
    <property type="entry name" value="Sulfotransfer_3"/>
    <property type="match status" value="1"/>
</dbReference>
<dbReference type="InParanoid" id="F1Z9V3"/>
<protein>
    <submittedName>
        <fullName evidence="2">Sulfotransferase</fullName>
    </submittedName>
</protein>
<dbReference type="SUPFAM" id="SSF52540">
    <property type="entry name" value="P-loop containing nucleoside triphosphate hydrolases"/>
    <property type="match status" value="1"/>
</dbReference>
<dbReference type="InterPro" id="IPR027417">
    <property type="entry name" value="P-loop_NTPase"/>
</dbReference>
<evidence type="ECO:0000313" key="2">
    <source>
        <dbReference type="EMBL" id="EGD58639.1"/>
    </source>
</evidence>
<dbReference type="SMART" id="SM00028">
    <property type="entry name" value="TPR"/>
    <property type="match status" value="3"/>
</dbReference>
<dbReference type="PANTHER" id="PTHR12788">
    <property type="entry name" value="PROTEIN-TYROSINE SULFOTRANSFERASE 2"/>
    <property type="match status" value="1"/>
</dbReference>
<dbReference type="STRING" id="983920.Y88_0696"/>
<keyword evidence="1 2" id="KW-0808">Transferase</keyword>
<organism evidence="2 3">
    <name type="scientific">Novosphingobium nitrogenifigens DSM 19370</name>
    <dbReference type="NCBI Taxonomy" id="983920"/>
    <lineage>
        <taxon>Bacteria</taxon>
        <taxon>Pseudomonadati</taxon>
        <taxon>Pseudomonadota</taxon>
        <taxon>Alphaproteobacteria</taxon>
        <taxon>Sphingomonadales</taxon>
        <taxon>Sphingomonadaceae</taxon>
        <taxon>Novosphingobium</taxon>
    </lineage>
</organism>
<dbReference type="HOGENOM" id="CLU_017034_1_0_5"/>
<dbReference type="SUPFAM" id="SSF48452">
    <property type="entry name" value="TPR-like"/>
    <property type="match status" value="1"/>
</dbReference>
<gene>
    <name evidence="2" type="ORF">Y88_0696</name>
</gene>
<evidence type="ECO:0000256" key="1">
    <source>
        <dbReference type="ARBA" id="ARBA00022679"/>
    </source>
</evidence>
<dbReference type="PANTHER" id="PTHR12788:SF10">
    <property type="entry name" value="PROTEIN-TYROSINE SULFOTRANSFERASE"/>
    <property type="match status" value="1"/>
</dbReference>
<evidence type="ECO:0000313" key="3">
    <source>
        <dbReference type="Proteomes" id="UP000004728"/>
    </source>
</evidence>
<dbReference type="eggNOG" id="COG0457">
    <property type="taxonomic scope" value="Bacteria"/>
</dbReference>
<dbReference type="InterPro" id="IPR011990">
    <property type="entry name" value="TPR-like_helical_dom_sf"/>
</dbReference>
<dbReference type="Gene3D" id="3.40.50.300">
    <property type="entry name" value="P-loop containing nucleotide triphosphate hydrolases"/>
    <property type="match status" value="1"/>
</dbReference>
<keyword evidence="3" id="KW-1185">Reference proteome</keyword>
<dbReference type="InterPro" id="IPR026634">
    <property type="entry name" value="TPST-like"/>
</dbReference>
<dbReference type="Gene3D" id="1.25.40.10">
    <property type="entry name" value="Tetratricopeptide repeat domain"/>
    <property type="match status" value="3"/>
</dbReference>
<dbReference type="Proteomes" id="UP000004728">
    <property type="component" value="Unassembled WGS sequence"/>
</dbReference>